<dbReference type="AlphaFoldDB" id="A0A0V0QWD2"/>
<proteinExistence type="predicted"/>
<dbReference type="EMBL" id="LDAU01000096">
    <property type="protein sequence ID" value="KRX06381.1"/>
    <property type="molecule type" value="Genomic_DNA"/>
</dbReference>
<reference evidence="1 2" key="1">
    <citation type="journal article" date="2015" name="Sci. Rep.">
        <title>Genome of the facultative scuticociliatosis pathogen Pseudocohnilembus persalinus provides insight into its virulence through horizontal gene transfer.</title>
        <authorList>
            <person name="Xiong J."/>
            <person name="Wang G."/>
            <person name="Cheng J."/>
            <person name="Tian M."/>
            <person name="Pan X."/>
            <person name="Warren A."/>
            <person name="Jiang C."/>
            <person name="Yuan D."/>
            <person name="Miao W."/>
        </authorList>
    </citation>
    <scope>NUCLEOTIDE SEQUENCE [LARGE SCALE GENOMIC DNA]</scope>
    <source>
        <strain evidence="1">36N120E</strain>
    </source>
</reference>
<organism evidence="1 2">
    <name type="scientific">Pseudocohnilembus persalinus</name>
    <name type="common">Ciliate</name>
    <dbReference type="NCBI Taxonomy" id="266149"/>
    <lineage>
        <taxon>Eukaryota</taxon>
        <taxon>Sar</taxon>
        <taxon>Alveolata</taxon>
        <taxon>Ciliophora</taxon>
        <taxon>Intramacronucleata</taxon>
        <taxon>Oligohymenophorea</taxon>
        <taxon>Scuticociliatia</taxon>
        <taxon>Philasterida</taxon>
        <taxon>Pseudocohnilembidae</taxon>
        <taxon>Pseudocohnilembus</taxon>
    </lineage>
</organism>
<keyword evidence="2" id="KW-1185">Reference proteome</keyword>
<comment type="caution">
    <text evidence="1">The sequence shown here is derived from an EMBL/GenBank/DDBJ whole genome shotgun (WGS) entry which is preliminary data.</text>
</comment>
<sequence length="155" mass="18831">MKQLFDQGLTPCQIESKIKDFDKELGCSRRTLYRKHKAYQTYLKNIDIIEEKNWYDNPEKQIQKYKKKQKVYELAQNQGEKFEDLKSFTQFYKENITEEKDLQHLEKKIAREFPQFYQKKVRNVNISNLIQMFMNNIPEKKKSNCSNTQECILQN</sequence>
<dbReference type="InParanoid" id="A0A0V0QWD2"/>
<name>A0A0V0QWD2_PSEPJ</name>
<accession>A0A0V0QWD2</accession>
<evidence type="ECO:0000313" key="2">
    <source>
        <dbReference type="Proteomes" id="UP000054937"/>
    </source>
</evidence>
<protein>
    <submittedName>
        <fullName evidence="1">Uncharacterized protein</fullName>
    </submittedName>
</protein>
<gene>
    <name evidence="1" type="ORF">PPERSA_04994</name>
</gene>
<dbReference type="Proteomes" id="UP000054937">
    <property type="component" value="Unassembled WGS sequence"/>
</dbReference>
<evidence type="ECO:0000313" key="1">
    <source>
        <dbReference type="EMBL" id="KRX06381.1"/>
    </source>
</evidence>